<gene>
    <name evidence="2" type="ORF">FNL38_11132</name>
</gene>
<evidence type="ECO:0000313" key="2">
    <source>
        <dbReference type="EMBL" id="TYQ00818.1"/>
    </source>
</evidence>
<comment type="caution">
    <text evidence="2">The sequence shown here is derived from an EMBL/GenBank/DDBJ whole genome shotgun (WGS) entry which is preliminary data.</text>
</comment>
<dbReference type="Pfam" id="PF03235">
    <property type="entry name" value="GmrSD_N"/>
    <property type="match status" value="1"/>
</dbReference>
<dbReference type="PANTHER" id="PTHR39639">
    <property type="entry name" value="CHROMOSOME 16, WHOLE GENOME SHOTGUN SEQUENCE"/>
    <property type="match status" value="1"/>
</dbReference>
<sequence length="365" mass="42385">MQEDIDAPISVTKTVYTVTDFLEWQRAGGLNLRPYFQRGDVWTPKAKSYLIDTLIRGYPVPIIYLQNKQDRRTISNVRHVVDGQQRLRTILAYVAPEVLDNITDRDQFTILKSHNKTLAGMTFRDLPPEIQERITDTELSVHVLPANLSDRHLLQLFARLNSTGERLNDQELRNAEFHGEFKTIAYMLSYDQIDRWQQWGTFNPRYLAQMRDAELTSELMIATLLGIQAKNKTAIDGIYRKYDDSFQEANEVIRRVRTGFTFLDDLFGRFYGHRDLKKITTQSWVYTFFVAFDLCEHGRPILSPKDDHLSYFNFDFTVGHLVHKAEHLLEVLSTGTAPDNLAKALRGASTDTRSRLTRLEFLLEM</sequence>
<protein>
    <submittedName>
        <fullName evidence="2">Uncharacterized protein DUF262</fullName>
    </submittedName>
</protein>
<reference evidence="2" key="1">
    <citation type="submission" date="2019-07" db="EMBL/GenBank/DDBJ databases">
        <title>Genomic Encyclopedia of Type Strains, Phase IV (KMG-IV): sequencing the most valuable type-strain genomes for metagenomic binning, comparative biology and taxonomic classification.</title>
        <authorList>
            <person name="Goeker M."/>
        </authorList>
    </citation>
    <scope>NUCLEOTIDE SEQUENCE</scope>
    <source>
        <strain evidence="2">DSM 44596</strain>
    </source>
</reference>
<dbReference type="AlphaFoldDB" id="A0A652YHU3"/>
<dbReference type="PANTHER" id="PTHR39639:SF1">
    <property type="entry name" value="DUF262 DOMAIN-CONTAINING PROTEIN"/>
    <property type="match status" value="1"/>
</dbReference>
<dbReference type="EMBL" id="VNIQ01000011">
    <property type="protein sequence ID" value="TYQ00818.1"/>
    <property type="molecule type" value="Genomic_DNA"/>
</dbReference>
<feature type="domain" description="GmrSD restriction endonucleases N-terminal" evidence="1">
    <location>
        <begin position="31"/>
        <end position="177"/>
    </location>
</feature>
<evidence type="ECO:0000259" key="1">
    <source>
        <dbReference type="Pfam" id="PF03235"/>
    </source>
</evidence>
<dbReference type="InterPro" id="IPR004919">
    <property type="entry name" value="GmrSD_N"/>
</dbReference>
<accession>A0A652YHU3</accession>
<proteinExistence type="predicted"/>
<name>A0A652YHU3_NOCGL</name>
<organism evidence="2">
    <name type="scientific">Nocardia globerula</name>
    <dbReference type="NCBI Taxonomy" id="1818"/>
    <lineage>
        <taxon>Bacteria</taxon>
        <taxon>Bacillati</taxon>
        <taxon>Actinomycetota</taxon>
        <taxon>Actinomycetes</taxon>
        <taxon>Mycobacteriales</taxon>
        <taxon>Nocardiaceae</taxon>
        <taxon>Nocardia</taxon>
    </lineage>
</organism>